<accession>A0A1M6TXL5</accession>
<keyword evidence="4" id="KW-1185">Reference proteome</keyword>
<evidence type="ECO:0000313" key="4">
    <source>
        <dbReference type="Proteomes" id="UP000650994"/>
    </source>
</evidence>
<reference evidence="1" key="1">
    <citation type="journal article" date="2014" name="Int. J. Syst. Evol. Microbiol.">
        <title>Complete genome of a new Firmicutes species belonging to the dominant human colonic microbiota ('Ruminococcus bicirculans') reveals two chromosomes and a selective capacity to utilize plant glucans.</title>
        <authorList>
            <consortium name="NISC Comparative Sequencing Program"/>
            <person name="Wegmann U."/>
            <person name="Louis P."/>
            <person name="Goesmann A."/>
            <person name="Henrissat B."/>
            <person name="Duncan S.H."/>
            <person name="Flint H.J."/>
        </authorList>
    </citation>
    <scope>NUCLEOTIDE SEQUENCE</scope>
    <source>
        <strain evidence="1">CGMCC 1.12707</strain>
    </source>
</reference>
<dbReference type="Proteomes" id="UP000184120">
    <property type="component" value="Unassembled WGS sequence"/>
</dbReference>
<dbReference type="SUPFAM" id="SSF53756">
    <property type="entry name" value="UDP-Glycosyltransferase/glycogen phosphorylase"/>
    <property type="match status" value="1"/>
</dbReference>
<reference evidence="1" key="5">
    <citation type="submission" date="2024-05" db="EMBL/GenBank/DDBJ databases">
        <authorList>
            <person name="Sun Q."/>
            <person name="Zhou Y."/>
        </authorList>
    </citation>
    <scope>NUCLEOTIDE SEQUENCE</scope>
    <source>
        <strain evidence="1">CGMCC 1.12707</strain>
    </source>
</reference>
<evidence type="ECO:0000313" key="2">
    <source>
        <dbReference type="EMBL" id="SHK61772.1"/>
    </source>
</evidence>
<name>A0A1M6TXL5_9FLAO</name>
<evidence type="ECO:0000313" key="3">
    <source>
        <dbReference type="Proteomes" id="UP000184120"/>
    </source>
</evidence>
<dbReference type="OrthoDB" id="973857at2"/>
<organism evidence="2 3">
    <name type="scientific">Chishuiella changwenlii</name>
    <dbReference type="NCBI Taxonomy" id="1434701"/>
    <lineage>
        <taxon>Bacteria</taxon>
        <taxon>Pseudomonadati</taxon>
        <taxon>Bacteroidota</taxon>
        <taxon>Flavobacteriia</taxon>
        <taxon>Flavobacteriales</taxon>
        <taxon>Weeksellaceae</taxon>
        <taxon>Chishuiella</taxon>
    </lineage>
</organism>
<protein>
    <recommendedName>
        <fullName evidence="5">Glycosyl transferases group 1</fullName>
    </recommendedName>
</protein>
<dbReference type="STRING" id="1434701.SAMN05443634_102132"/>
<gene>
    <name evidence="1" type="ORF">GCM10010984_30820</name>
    <name evidence="2" type="ORF">SAMN05443634_102132</name>
</gene>
<dbReference type="RefSeq" id="WP_072929480.1">
    <property type="nucleotide sequence ID" value="NZ_BMFL01000038.1"/>
</dbReference>
<dbReference type="EMBL" id="FRBH01000002">
    <property type="protein sequence ID" value="SHK61772.1"/>
    <property type="molecule type" value="Genomic_DNA"/>
</dbReference>
<evidence type="ECO:0008006" key="5">
    <source>
        <dbReference type="Google" id="ProtNLM"/>
    </source>
</evidence>
<dbReference type="Gene3D" id="3.40.50.2000">
    <property type="entry name" value="Glycogen Phosphorylase B"/>
    <property type="match status" value="1"/>
</dbReference>
<reference evidence="4" key="4">
    <citation type="journal article" date="2019" name="Int. J. Syst. Evol. Microbiol.">
        <title>The Global Catalogue of Microorganisms (GCM) 10K type strain sequencing project: providing services to taxonomists for standard genome sequencing and annotation.</title>
        <authorList>
            <consortium name="The Broad Institute Genomics Platform"/>
            <consortium name="The Broad Institute Genome Sequencing Center for Infectious Disease"/>
            <person name="Wu L."/>
            <person name="Ma J."/>
        </authorList>
    </citation>
    <scope>NUCLEOTIDE SEQUENCE [LARGE SCALE GENOMIC DNA]</scope>
    <source>
        <strain evidence="4">CGMCC 1.12707</strain>
    </source>
</reference>
<sequence length="500" mass="58979">MSIILQNNKYFKKSLEIVKTLYNKKLYEDCINKIEKSSEFAWFNFSGYYRSNYLENVLNRIGSEIIYSKDEIISKNKNQDFEILHISSELSSTGGHSKLLFNWIDNDTDSKHTIVSTRQTLNDLNNVIISNIKNVESVNLFSVYSDSKIETAKELNQLLFKGYDLIILHTHPDDVIINLVLSNPNLEIPVYMVNHADHVFWLGASITDVLLQIRESNIKVDIIRRQISQQFFLPIPIENQEIKNVDRGSEIINILSTGTYYKYLPNEEYNFLEEMFKIASKYDNVKINIVGISSDSDYALKYNHERIIYHGFLSHEVLNEIENKSDIYIEGFPMPSFTALLKPALKKIPFQLHYNASEVFSLFMNSENDYIIYPKNIEDWRSSIYQLIEDESYRSNVTEKQYRYVKDRYELIHWKNKIHQLYLNSKNLSHRINEFNNDVFLDRRNEEIVSILDHGGLQIKHFDFTENLNFINKLKVAFYSLNKNRNIDYTPGIKFYLLKK</sequence>
<dbReference type="EMBL" id="BMFL01000038">
    <property type="protein sequence ID" value="GGF11636.1"/>
    <property type="molecule type" value="Genomic_DNA"/>
</dbReference>
<proteinExistence type="predicted"/>
<reference evidence="3" key="3">
    <citation type="submission" date="2016-11" db="EMBL/GenBank/DDBJ databases">
        <authorList>
            <person name="Varghese N."/>
            <person name="Submissions S."/>
        </authorList>
    </citation>
    <scope>NUCLEOTIDE SEQUENCE [LARGE SCALE GENOMIC DNA]</scope>
    <source>
        <strain evidence="3">DSM 27989</strain>
    </source>
</reference>
<dbReference type="Proteomes" id="UP000650994">
    <property type="component" value="Unassembled WGS sequence"/>
</dbReference>
<dbReference type="AlphaFoldDB" id="A0A1M6TXL5"/>
<reference evidence="2" key="2">
    <citation type="submission" date="2016-11" db="EMBL/GenBank/DDBJ databases">
        <authorList>
            <person name="Jaros S."/>
            <person name="Januszkiewicz K."/>
            <person name="Wedrychowicz H."/>
        </authorList>
    </citation>
    <scope>NUCLEOTIDE SEQUENCE [LARGE SCALE GENOMIC DNA]</scope>
    <source>
        <strain evidence="2">DSM 27989</strain>
    </source>
</reference>
<evidence type="ECO:0000313" key="1">
    <source>
        <dbReference type="EMBL" id="GGF11636.1"/>
    </source>
</evidence>